<keyword evidence="2" id="KW-1185">Reference proteome</keyword>
<dbReference type="Proteomes" id="UP000597867">
    <property type="component" value="Unassembled WGS sequence"/>
</dbReference>
<organism evidence="1 2">
    <name type="scientific">Dolichospermum flos-aquae LEGE 04289</name>
    <dbReference type="NCBI Taxonomy" id="1828708"/>
    <lineage>
        <taxon>Bacteria</taxon>
        <taxon>Bacillati</taxon>
        <taxon>Cyanobacteriota</taxon>
        <taxon>Cyanophyceae</taxon>
        <taxon>Nostocales</taxon>
        <taxon>Aphanizomenonaceae</taxon>
        <taxon>Dolichospermum</taxon>
    </lineage>
</organism>
<accession>A0ACC5Q1D8</accession>
<proteinExistence type="predicted"/>
<name>A0ACC5Q1D8_DOLFA</name>
<reference evidence="1" key="1">
    <citation type="submission" date="2020-10" db="EMBL/GenBank/DDBJ databases">
        <authorList>
            <person name="Castelo-Branco R."/>
            <person name="Eusebio N."/>
            <person name="Adriana R."/>
            <person name="Vieira A."/>
            <person name="Brugerolle De Fraissinette N."/>
            <person name="Rezende De Castro R."/>
            <person name="Schneider M.P."/>
            <person name="Vasconcelos V."/>
            <person name="Leao P.N."/>
        </authorList>
    </citation>
    <scope>NUCLEOTIDE SEQUENCE</scope>
    <source>
        <strain evidence="1">LEGE 04289</strain>
    </source>
</reference>
<protein>
    <submittedName>
        <fullName evidence="1">GPW/gp25 family protein</fullName>
    </submittedName>
</protein>
<evidence type="ECO:0000313" key="2">
    <source>
        <dbReference type="Proteomes" id="UP000597867"/>
    </source>
</evidence>
<comment type="caution">
    <text evidence="1">The sequence shown here is derived from an EMBL/GenBank/DDBJ whole genome shotgun (WGS) entry which is preliminary data.</text>
</comment>
<evidence type="ECO:0000313" key="1">
    <source>
        <dbReference type="EMBL" id="MBE9217555.1"/>
    </source>
</evidence>
<dbReference type="EMBL" id="JADEWF010000003">
    <property type="protein sequence ID" value="MBE9217555.1"/>
    <property type="molecule type" value="Genomic_DNA"/>
</dbReference>
<sequence length="129" mass="14873">MDIDFLGVGWTSPVKIDEKGQIKTQKYEDSVRQSVIMILRTAKGERVMRPNFGCGIYERVFSPHNLGTIGQIVSDVREALIEWEPRIDVLDVDTIPDASQPHVIFIQINYQVRTTNNIFNLVYPFYLDQ</sequence>
<gene>
    <name evidence="1" type="ORF">IQ222_01775</name>
</gene>